<evidence type="ECO:0000313" key="3">
    <source>
        <dbReference type="EMBL" id="RDX81167.1"/>
    </source>
</evidence>
<organism evidence="3 4">
    <name type="scientific">Mucuna pruriens</name>
    <name type="common">Velvet bean</name>
    <name type="synonym">Dolichos pruriens</name>
    <dbReference type="NCBI Taxonomy" id="157652"/>
    <lineage>
        <taxon>Eukaryota</taxon>
        <taxon>Viridiplantae</taxon>
        <taxon>Streptophyta</taxon>
        <taxon>Embryophyta</taxon>
        <taxon>Tracheophyta</taxon>
        <taxon>Spermatophyta</taxon>
        <taxon>Magnoliopsida</taxon>
        <taxon>eudicotyledons</taxon>
        <taxon>Gunneridae</taxon>
        <taxon>Pentapetalae</taxon>
        <taxon>rosids</taxon>
        <taxon>fabids</taxon>
        <taxon>Fabales</taxon>
        <taxon>Fabaceae</taxon>
        <taxon>Papilionoideae</taxon>
        <taxon>50 kb inversion clade</taxon>
        <taxon>NPAAA clade</taxon>
        <taxon>indigoferoid/millettioid clade</taxon>
        <taxon>Phaseoleae</taxon>
        <taxon>Mucuna</taxon>
    </lineage>
</organism>
<feature type="region of interest" description="Disordered" evidence="2">
    <location>
        <begin position="1"/>
        <end position="21"/>
    </location>
</feature>
<accession>A0A371FS62</accession>
<dbReference type="Proteomes" id="UP000257109">
    <property type="component" value="Unassembled WGS sequence"/>
</dbReference>
<dbReference type="AlphaFoldDB" id="A0A371FS62"/>
<name>A0A371FS62_MUCPR</name>
<reference evidence="3" key="1">
    <citation type="submission" date="2018-05" db="EMBL/GenBank/DDBJ databases">
        <title>Draft genome of Mucuna pruriens seed.</title>
        <authorList>
            <person name="Nnadi N.E."/>
            <person name="Vos R."/>
            <person name="Hasami M.H."/>
            <person name="Devisetty U.K."/>
            <person name="Aguiy J.C."/>
        </authorList>
    </citation>
    <scope>NUCLEOTIDE SEQUENCE [LARGE SCALE GENOMIC DNA]</scope>
    <source>
        <strain evidence="3">JCA_2017</strain>
    </source>
</reference>
<evidence type="ECO:0000313" key="4">
    <source>
        <dbReference type="Proteomes" id="UP000257109"/>
    </source>
</evidence>
<gene>
    <name evidence="3" type="ORF">CR513_38196</name>
</gene>
<keyword evidence="1" id="KW-0175">Coiled coil</keyword>
<dbReference type="OrthoDB" id="1453354at2759"/>
<evidence type="ECO:0000256" key="1">
    <source>
        <dbReference type="SAM" id="Coils"/>
    </source>
</evidence>
<sequence>MVKYQQHRQKLQQCATKEGKNGKGNVYELVRLSNKLIHSTCIQTNLIKMSIVEQLEEMHKTIHKLNNKLITKEAKKKSLEEKVMQLMHNHEE</sequence>
<feature type="coiled-coil region" evidence="1">
    <location>
        <begin position="55"/>
        <end position="89"/>
    </location>
</feature>
<keyword evidence="4" id="KW-1185">Reference proteome</keyword>
<proteinExistence type="predicted"/>
<feature type="non-terminal residue" evidence="3">
    <location>
        <position position="1"/>
    </location>
</feature>
<comment type="caution">
    <text evidence="3">The sequence shown here is derived from an EMBL/GenBank/DDBJ whole genome shotgun (WGS) entry which is preliminary data.</text>
</comment>
<protein>
    <submittedName>
        <fullName evidence="3">Uncharacterized protein</fullName>
    </submittedName>
</protein>
<feature type="compositionally biased region" description="Basic residues" evidence="2">
    <location>
        <begin position="1"/>
        <end position="10"/>
    </location>
</feature>
<dbReference type="EMBL" id="QJKJ01007992">
    <property type="protein sequence ID" value="RDX81167.1"/>
    <property type="molecule type" value="Genomic_DNA"/>
</dbReference>
<evidence type="ECO:0000256" key="2">
    <source>
        <dbReference type="SAM" id="MobiDB-lite"/>
    </source>
</evidence>